<dbReference type="OrthoDB" id="10423742at2759"/>
<gene>
    <name evidence="1" type="ORF">TNCT_521231</name>
</gene>
<dbReference type="EMBL" id="BMAO01000588">
    <property type="protein sequence ID" value="GFQ67864.1"/>
    <property type="molecule type" value="Genomic_DNA"/>
</dbReference>
<protein>
    <submittedName>
        <fullName evidence="1">Uncharacterized protein</fullName>
    </submittedName>
</protein>
<keyword evidence="2" id="KW-1185">Reference proteome</keyword>
<evidence type="ECO:0000313" key="2">
    <source>
        <dbReference type="Proteomes" id="UP000887116"/>
    </source>
</evidence>
<dbReference type="Proteomes" id="UP000887116">
    <property type="component" value="Unassembled WGS sequence"/>
</dbReference>
<dbReference type="AlphaFoldDB" id="A0A8X6KAS5"/>
<accession>A0A8X6KAS5</accession>
<proteinExistence type="predicted"/>
<comment type="caution">
    <text evidence="1">The sequence shown here is derived from an EMBL/GenBank/DDBJ whole genome shotgun (WGS) entry which is preliminary data.</text>
</comment>
<organism evidence="1 2">
    <name type="scientific">Trichonephila clavata</name>
    <name type="common">Joro spider</name>
    <name type="synonym">Nephila clavata</name>
    <dbReference type="NCBI Taxonomy" id="2740835"/>
    <lineage>
        <taxon>Eukaryota</taxon>
        <taxon>Metazoa</taxon>
        <taxon>Ecdysozoa</taxon>
        <taxon>Arthropoda</taxon>
        <taxon>Chelicerata</taxon>
        <taxon>Arachnida</taxon>
        <taxon>Araneae</taxon>
        <taxon>Araneomorphae</taxon>
        <taxon>Entelegynae</taxon>
        <taxon>Araneoidea</taxon>
        <taxon>Nephilidae</taxon>
        <taxon>Trichonephila</taxon>
    </lineage>
</organism>
<evidence type="ECO:0000313" key="1">
    <source>
        <dbReference type="EMBL" id="GFQ67864.1"/>
    </source>
</evidence>
<sequence>MNRMQCDNEIESEVAVNKIEFSNSADEYIRYIAPSKKRVRVIVSDFETESDLDGMDTSSAKEIAAGKAADQTLWETLNEKRPSK</sequence>
<reference evidence="1" key="1">
    <citation type="submission" date="2020-07" db="EMBL/GenBank/DDBJ databases">
        <title>Multicomponent nature underlies the extraordinary mechanical properties of spider dragline silk.</title>
        <authorList>
            <person name="Kono N."/>
            <person name="Nakamura H."/>
            <person name="Mori M."/>
            <person name="Yoshida Y."/>
            <person name="Ohtoshi R."/>
            <person name="Malay A.D."/>
            <person name="Moran D.A.P."/>
            <person name="Tomita M."/>
            <person name="Numata K."/>
            <person name="Arakawa K."/>
        </authorList>
    </citation>
    <scope>NUCLEOTIDE SEQUENCE</scope>
</reference>
<name>A0A8X6KAS5_TRICU</name>